<comment type="caution">
    <text evidence="1">The sequence shown here is derived from an EMBL/GenBank/DDBJ whole genome shotgun (WGS) entry which is preliminary data.</text>
</comment>
<evidence type="ECO:0000313" key="1">
    <source>
        <dbReference type="EMBL" id="CAE6722655.1"/>
    </source>
</evidence>
<sequence>MKTSKGVTSSRVRIPDPPPHSQYIRLVTVLKAAMGVQLDKQALIDAIGRSGGKQSALDEADALWAKLDCLKKTGRYGLLLKQLFKANDKSNFLALVLEANFAYQFEAQGLELTYEVKQYAQHKSSIDFLREVSGGDKVYFELRLLQQTLSITDSIKAQLQKCQMYRVVMGGQGEQDEVVRIQNTVLSKVQDKHGNPTKFFSTALNAVNVVVVDATDSILGTIDVHDCMLATLGDPSVEEVYRRQVLGLFQADKAEYPQRVHDLATKYAHIRNTLHGVLFLFKKPGTGILAYQLEQYLMWNPARIDEARAHPICVDVASAVPTRQ</sequence>
<reference evidence="1" key="1">
    <citation type="submission" date="2021-02" db="EMBL/GenBank/DDBJ databases">
        <authorList>
            <person name="Han P."/>
        </authorList>
    </citation>
    <scope>NUCLEOTIDE SEQUENCE</scope>
    <source>
        <strain evidence="1">Candidatus Nitrotoga sp. ZN8</strain>
    </source>
</reference>
<protein>
    <submittedName>
        <fullName evidence="1">Uncharacterized protein</fullName>
    </submittedName>
</protein>
<evidence type="ECO:0000313" key="2">
    <source>
        <dbReference type="Proteomes" id="UP000675882"/>
    </source>
</evidence>
<dbReference type="Proteomes" id="UP000675882">
    <property type="component" value="Unassembled WGS sequence"/>
</dbReference>
<proteinExistence type="predicted"/>
<keyword evidence="2" id="KW-1185">Reference proteome</keyword>
<gene>
    <name evidence="1" type="ORF">NTGZN8_320046</name>
</gene>
<name>A0A916F9Y6_9PROT</name>
<accession>A0A916F9Y6</accession>
<organism evidence="1 2">
    <name type="scientific">Candidatus Nitrotoga fabula</name>
    <dbReference type="NCBI Taxonomy" id="2182327"/>
    <lineage>
        <taxon>Bacteria</taxon>
        <taxon>Pseudomonadati</taxon>
        <taxon>Pseudomonadota</taxon>
        <taxon>Betaproteobacteria</taxon>
        <taxon>Nitrosomonadales</taxon>
        <taxon>Gallionellaceae</taxon>
        <taxon>Candidatus Nitrotoga</taxon>
    </lineage>
</organism>
<dbReference type="AlphaFoldDB" id="A0A916F9Y6"/>
<dbReference type="EMBL" id="CAJNBL010000026">
    <property type="protein sequence ID" value="CAE6722655.1"/>
    <property type="molecule type" value="Genomic_DNA"/>
</dbReference>